<dbReference type="RefSeq" id="WP_208173108.1">
    <property type="nucleotide sequence ID" value="NZ_JAGETZ010000001.1"/>
</dbReference>
<gene>
    <name evidence="1" type="ORF">J4E00_00810</name>
</gene>
<keyword evidence="2" id="KW-1185">Reference proteome</keyword>
<reference evidence="1 2" key="1">
    <citation type="submission" date="2021-03" db="EMBL/GenBank/DDBJ databases">
        <authorList>
            <person name="Kim M.K."/>
        </authorList>
    </citation>
    <scope>NUCLEOTIDE SEQUENCE [LARGE SCALE GENOMIC DNA]</scope>
    <source>
        <strain evidence="1 2">BT442</strain>
    </source>
</reference>
<sequence>MSTPTVYAIPVRPHVRQFLLQEFGAEQPWAIHQNTFMGRVVRMKIEKHPFRQLNRKEHQEGPVVQLTLPTALRHYSLTLESARQIGEMLEKFFNQQLIQWVKGQVVATQNERLALRSFCKYYDINPSDADLEMLRKIYRDYKDKLLRGGGGRPAGEDLFSDFPEA</sequence>
<accession>A0ABS3QA32</accession>
<name>A0ABS3QA32_9BACT</name>
<evidence type="ECO:0000313" key="1">
    <source>
        <dbReference type="EMBL" id="MBO2007570.1"/>
    </source>
</evidence>
<dbReference type="Proteomes" id="UP000664369">
    <property type="component" value="Unassembled WGS sequence"/>
</dbReference>
<comment type="caution">
    <text evidence="1">The sequence shown here is derived from an EMBL/GenBank/DDBJ whole genome shotgun (WGS) entry which is preliminary data.</text>
</comment>
<protein>
    <submittedName>
        <fullName evidence="1">Uncharacterized protein</fullName>
    </submittedName>
</protein>
<organism evidence="1 2">
    <name type="scientific">Hymenobacter negativus</name>
    <dbReference type="NCBI Taxonomy" id="2795026"/>
    <lineage>
        <taxon>Bacteria</taxon>
        <taxon>Pseudomonadati</taxon>
        <taxon>Bacteroidota</taxon>
        <taxon>Cytophagia</taxon>
        <taxon>Cytophagales</taxon>
        <taxon>Hymenobacteraceae</taxon>
        <taxon>Hymenobacter</taxon>
    </lineage>
</organism>
<proteinExistence type="predicted"/>
<dbReference type="EMBL" id="JAGETZ010000001">
    <property type="protein sequence ID" value="MBO2007570.1"/>
    <property type="molecule type" value="Genomic_DNA"/>
</dbReference>
<evidence type="ECO:0000313" key="2">
    <source>
        <dbReference type="Proteomes" id="UP000664369"/>
    </source>
</evidence>